<evidence type="ECO:0000259" key="1">
    <source>
        <dbReference type="Pfam" id="PF03068"/>
    </source>
</evidence>
<dbReference type="InParanoid" id="J4KM39"/>
<dbReference type="Proteomes" id="UP000002762">
    <property type="component" value="Unassembled WGS sequence"/>
</dbReference>
<accession>J4KM39</accession>
<dbReference type="GO" id="GO:0004668">
    <property type="term" value="F:protein-arginine deiminase activity"/>
    <property type="evidence" value="ECO:0007669"/>
    <property type="project" value="InterPro"/>
</dbReference>
<proteinExistence type="predicted"/>
<dbReference type="HOGENOM" id="CLU_2003488_0_0_1"/>
<dbReference type="InterPro" id="IPR004303">
    <property type="entry name" value="PAD"/>
</dbReference>
<sequence length="124" mass="13894">MSSSAFVKSPLRRRRCRRTKQTGSYTLARDAAAHIITDYIEDKLVAYHPAVINGVVFNNGQYLAPNPWGPVVDGADILAAAANKEYAKYGFNITYIDDWFDHHAHAGEVHCATNVARDASQKWW</sequence>
<dbReference type="RefSeq" id="XP_008600997.1">
    <property type="nucleotide sequence ID" value="XM_008602775.1"/>
</dbReference>
<dbReference type="PANTHER" id="PTHR10837">
    <property type="entry name" value="PEPTIDYLARGININE DEIMINASE"/>
    <property type="match status" value="1"/>
</dbReference>
<evidence type="ECO:0000313" key="2">
    <source>
        <dbReference type="EMBL" id="EJP63284.1"/>
    </source>
</evidence>
<dbReference type="Pfam" id="PF03068">
    <property type="entry name" value="PAD"/>
    <property type="match status" value="1"/>
</dbReference>
<reference evidence="2 3" key="1">
    <citation type="journal article" date="2012" name="Sci. Rep.">
        <title>Genomic perspectives on the evolution of fungal entomopathogenicity in Beauveria bassiana.</title>
        <authorList>
            <person name="Xiao G."/>
            <person name="Ying S.H."/>
            <person name="Zheng P."/>
            <person name="Wang Z.L."/>
            <person name="Zhang S."/>
            <person name="Xie X.Q."/>
            <person name="Shang Y."/>
            <person name="St Leger R.J."/>
            <person name="Zhao G.P."/>
            <person name="Wang C."/>
            <person name="Feng M.G."/>
        </authorList>
    </citation>
    <scope>NUCLEOTIDE SEQUENCE [LARGE SCALE GENOMIC DNA]</scope>
    <source>
        <strain evidence="2 3">ARSEF 2860</strain>
    </source>
</reference>
<dbReference type="GO" id="GO:0005737">
    <property type="term" value="C:cytoplasm"/>
    <property type="evidence" value="ECO:0007669"/>
    <property type="project" value="InterPro"/>
</dbReference>
<dbReference type="GeneID" id="19890690"/>
<gene>
    <name evidence="2" type="ORF">BBA_07678</name>
</gene>
<dbReference type="AlphaFoldDB" id="J4KM39"/>
<keyword evidence="3" id="KW-1185">Reference proteome</keyword>
<dbReference type="Gene3D" id="3.75.10.10">
    <property type="entry name" value="L-arginine/glycine Amidinotransferase, Chain A"/>
    <property type="match status" value="1"/>
</dbReference>
<name>J4KM39_BEAB2</name>
<dbReference type="PANTHER" id="PTHR10837:SF8">
    <property type="entry name" value="PROTEIN-ARGININE DEIMINASE"/>
    <property type="match status" value="1"/>
</dbReference>
<dbReference type="GO" id="GO:0005509">
    <property type="term" value="F:calcium ion binding"/>
    <property type="evidence" value="ECO:0007669"/>
    <property type="project" value="InterPro"/>
</dbReference>
<evidence type="ECO:0000313" key="3">
    <source>
        <dbReference type="Proteomes" id="UP000002762"/>
    </source>
</evidence>
<dbReference type="EMBL" id="JH725176">
    <property type="protein sequence ID" value="EJP63284.1"/>
    <property type="molecule type" value="Genomic_DNA"/>
</dbReference>
<dbReference type="STRING" id="655819.J4KM39"/>
<protein>
    <submittedName>
        <fullName evidence="2">Arginine deiminase type-4</fullName>
    </submittedName>
</protein>
<dbReference type="SUPFAM" id="SSF55909">
    <property type="entry name" value="Pentein"/>
    <property type="match status" value="1"/>
</dbReference>
<dbReference type="InterPro" id="IPR013530">
    <property type="entry name" value="PAD_C"/>
</dbReference>
<organism evidence="2 3">
    <name type="scientific">Beauveria bassiana (strain ARSEF 2860)</name>
    <name type="common">White muscardine disease fungus</name>
    <name type="synonym">Tritirachium shiotae</name>
    <dbReference type="NCBI Taxonomy" id="655819"/>
    <lineage>
        <taxon>Eukaryota</taxon>
        <taxon>Fungi</taxon>
        <taxon>Dikarya</taxon>
        <taxon>Ascomycota</taxon>
        <taxon>Pezizomycotina</taxon>
        <taxon>Sordariomycetes</taxon>
        <taxon>Hypocreomycetidae</taxon>
        <taxon>Hypocreales</taxon>
        <taxon>Cordycipitaceae</taxon>
        <taxon>Beauveria</taxon>
    </lineage>
</organism>
<feature type="domain" description="Protein-arginine deiminase C-terminal" evidence="1">
    <location>
        <begin position="42"/>
        <end position="124"/>
    </location>
</feature>